<dbReference type="GO" id="GO:0003677">
    <property type="term" value="F:DNA binding"/>
    <property type="evidence" value="ECO:0007669"/>
    <property type="project" value="UniProtKB-KW"/>
</dbReference>
<dbReference type="EMBL" id="AP025739">
    <property type="protein sequence ID" value="BDI33780.1"/>
    <property type="molecule type" value="Genomic_DNA"/>
</dbReference>
<dbReference type="RefSeq" id="WP_119322887.1">
    <property type="nucleotide sequence ID" value="NZ_AP025739.1"/>
</dbReference>
<dbReference type="InterPro" id="IPR014016">
    <property type="entry name" value="UvrD-like_ATP-bd"/>
</dbReference>
<dbReference type="PROSITE" id="PS51217">
    <property type="entry name" value="UVRD_HELICASE_CTER"/>
    <property type="match status" value="1"/>
</dbReference>
<dbReference type="OrthoDB" id="9810135at2"/>
<reference evidence="11 12" key="1">
    <citation type="journal article" date="2019" name="Int. J. Syst. Evol. Microbiol.">
        <title>Capsulimonas corticalis gen. nov., sp. nov., an aerobic capsulated bacterium, of a novel bacterial order, Capsulimonadales ord. nov., of the class Armatimonadia of the phylum Armatimonadetes.</title>
        <authorList>
            <person name="Li J."/>
            <person name="Kudo C."/>
            <person name="Tonouchi A."/>
        </authorList>
    </citation>
    <scope>NUCLEOTIDE SEQUENCE [LARGE SCALE GENOMIC DNA]</scope>
    <source>
        <strain evidence="11 12">AX-7</strain>
    </source>
</reference>
<evidence type="ECO:0000313" key="11">
    <source>
        <dbReference type="EMBL" id="BDI33780.1"/>
    </source>
</evidence>
<dbReference type="SUPFAM" id="SSF52540">
    <property type="entry name" value="P-loop containing nucleoside triphosphate hydrolases"/>
    <property type="match status" value="1"/>
</dbReference>
<dbReference type="Gene3D" id="1.10.486.10">
    <property type="entry name" value="PCRA, domain 4"/>
    <property type="match status" value="1"/>
</dbReference>
<comment type="catalytic activity">
    <reaction evidence="10">
        <text>ATP + H2O = ADP + phosphate + H(+)</text>
        <dbReference type="Rhea" id="RHEA:13065"/>
        <dbReference type="ChEBI" id="CHEBI:15377"/>
        <dbReference type="ChEBI" id="CHEBI:15378"/>
        <dbReference type="ChEBI" id="CHEBI:30616"/>
        <dbReference type="ChEBI" id="CHEBI:43474"/>
        <dbReference type="ChEBI" id="CHEBI:456216"/>
        <dbReference type="EC" id="5.6.2.4"/>
    </reaction>
</comment>
<evidence type="ECO:0000256" key="2">
    <source>
        <dbReference type="ARBA" id="ARBA00022741"/>
    </source>
</evidence>
<evidence type="ECO:0000256" key="6">
    <source>
        <dbReference type="ARBA" id="ARBA00023125"/>
    </source>
</evidence>
<evidence type="ECO:0000313" key="12">
    <source>
        <dbReference type="Proteomes" id="UP000287394"/>
    </source>
</evidence>
<dbReference type="GO" id="GO:0043138">
    <property type="term" value="F:3'-5' DNA helicase activity"/>
    <property type="evidence" value="ECO:0007669"/>
    <property type="project" value="UniProtKB-EC"/>
</dbReference>
<keyword evidence="12" id="KW-1185">Reference proteome</keyword>
<comment type="catalytic activity">
    <reaction evidence="8">
        <text>Couples ATP hydrolysis with the unwinding of duplex DNA by translocating in the 3'-5' direction.</text>
        <dbReference type="EC" id="5.6.2.4"/>
    </reaction>
</comment>
<dbReference type="CDD" id="cd18807">
    <property type="entry name" value="SF1_C_UvrD"/>
    <property type="match status" value="1"/>
</dbReference>
<gene>
    <name evidence="11" type="ORF">CCAX7_58310</name>
</gene>
<dbReference type="PROSITE" id="PS51198">
    <property type="entry name" value="UVRD_HELICASE_ATP_BIND"/>
    <property type="match status" value="1"/>
</dbReference>
<dbReference type="Proteomes" id="UP000287394">
    <property type="component" value="Chromosome"/>
</dbReference>
<dbReference type="Pfam" id="PF00580">
    <property type="entry name" value="UvrD-helicase"/>
    <property type="match status" value="1"/>
</dbReference>
<name>A0A402D050_9BACT</name>
<dbReference type="CDD" id="cd17932">
    <property type="entry name" value="DEXQc_UvrD"/>
    <property type="match status" value="1"/>
</dbReference>
<keyword evidence="5" id="KW-0067">ATP-binding</keyword>
<evidence type="ECO:0000256" key="5">
    <source>
        <dbReference type="ARBA" id="ARBA00022840"/>
    </source>
</evidence>
<dbReference type="InterPro" id="IPR014017">
    <property type="entry name" value="DNA_helicase_UvrD-like_C"/>
</dbReference>
<evidence type="ECO:0000256" key="4">
    <source>
        <dbReference type="ARBA" id="ARBA00022806"/>
    </source>
</evidence>
<dbReference type="InterPro" id="IPR013986">
    <property type="entry name" value="DExx_box_DNA_helicase_dom_sf"/>
</dbReference>
<keyword evidence="2" id="KW-0547">Nucleotide-binding</keyword>
<dbReference type="KEGG" id="ccot:CCAX7_58310"/>
<keyword evidence="4 11" id="KW-0347">Helicase</keyword>
<organism evidence="11 12">
    <name type="scientific">Capsulimonas corticalis</name>
    <dbReference type="NCBI Taxonomy" id="2219043"/>
    <lineage>
        <taxon>Bacteria</taxon>
        <taxon>Bacillati</taxon>
        <taxon>Armatimonadota</taxon>
        <taxon>Armatimonadia</taxon>
        <taxon>Capsulimonadales</taxon>
        <taxon>Capsulimonadaceae</taxon>
        <taxon>Capsulimonas</taxon>
    </lineage>
</organism>
<dbReference type="InterPro" id="IPR027417">
    <property type="entry name" value="P-loop_NTPase"/>
</dbReference>
<dbReference type="GO" id="GO:0016787">
    <property type="term" value="F:hydrolase activity"/>
    <property type="evidence" value="ECO:0007669"/>
    <property type="project" value="UniProtKB-UniRule"/>
</dbReference>
<evidence type="ECO:0000256" key="7">
    <source>
        <dbReference type="ARBA" id="ARBA00023235"/>
    </source>
</evidence>
<accession>A0A402D050</accession>
<evidence type="ECO:0000256" key="9">
    <source>
        <dbReference type="ARBA" id="ARBA00034808"/>
    </source>
</evidence>
<dbReference type="PANTHER" id="PTHR11070">
    <property type="entry name" value="UVRD / RECB / PCRA DNA HELICASE FAMILY MEMBER"/>
    <property type="match status" value="1"/>
</dbReference>
<dbReference type="Pfam" id="PF13361">
    <property type="entry name" value="UvrD_C"/>
    <property type="match status" value="1"/>
</dbReference>
<keyword evidence="7" id="KW-0413">Isomerase</keyword>
<sequence length="715" mass="79544">MQVTLEAISDDLNALRRAALLPSLEAGLNEDQMRALHHGEGPALVLAGAGSGKTTVLTRRIALLLAEGVPAESIFVATFTKKAADQMGERLAALLGEGGEAIIEKLWIGTFHAHCLRLLKSEFTTLYGKQAGFFQIADENWQVRVAKAILGDKDWMGRGLPSPPFGLNVAFDPKSALSAVSAVKNRGFKVTEAERAFREHEPNWGDGTIQTLCKFWRCYEQAKLAKFDILAKKPSRRLDFDDLLVETLELLQEQPEIRAKYQAKFQYLLIDETQDTSAVQWEIARILSAVHRNLFIVGDVGQAIYSFRGCSPEATVGQFASAFPNGDIIRLPANYRSSATIVRVANELIGNSGMDSRYRLEMASTRDHGAEPVTLEHEDAEGEAKHVAESLKAHKDSGESLKDCAVLFRTNAYSRALEEAFVANGVPYVLEGALGFYGRKEVRDLVAFLQLSVERDSPAADEAVKRVINVASKSYGKPTHYLGGAFIAELETQAARHGWSLYKTLTNGQFKTWQGLAVRDFREMVKQVAQAGESAEARMRKAREIGYDDWLLREEGHVEDEGNSRLDNLEELCVSCAAFPTAQDFLNFVAAQNKATENVEAGDAVEMMTIHRAKGLEWPIVFVVGFAFGMIPHHRSLRWFDEEKTQLQGDSIEEERRLAYVAITRAKEHVTLSWPLQHQTRVLSRSPFLKEMVSLLAMPERVVKKVETEDAEETA</sequence>
<proteinExistence type="inferred from homology"/>
<dbReference type="InterPro" id="IPR000212">
    <property type="entry name" value="DNA_helicase_UvrD/REP"/>
</dbReference>
<evidence type="ECO:0000256" key="1">
    <source>
        <dbReference type="ARBA" id="ARBA00009922"/>
    </source>
</evidence>
<dbReference type="Gene3D" id="1.10.10.160">
    <property type="match status" value="1"/>
</dbReference>
<evidence type="ECO:0000256" key="3">
    <source>
        <dbReference type="ARBA" id="ARBA00022801"/>
    </source>
</evidence>
<dbReference type="Gene3D" id="3.40.50.300">
    <property type="entry name" value="P-loop containing nucleotide triphosphate hydrolases"/>
    <property type="match status" value="2"/>
</dbReference>
<keyword evidence="6" id="KW-0238">DNA-binding</keyword>
<dbReference type="EC" id="5.6.2.4" evidence="9"/>
<dbReference type="PANTHER" id="PTHR11070:SF2">
    <property type="entry name" value="ATP-DEPENDENT DNA HELICASE SRS2"/>
    <property type="match status" value="1"/>
</dbReference>
<dbReference type="GO" id="GO:0000725">
    <property type="term" value="P:recombinational repair"/>
    <property type="evidence" value="ECO:0007669"/>
    <property type="project" value="TreeGrafter"/>
</dbReference>
<keyword evidence="3" id="KW-0378">Hydrolase</keyword>
<evidence type="ECO:0000256" key="8">
    <source>
        <dbReference type="ARBA" id="ARBA00034617"/>
    </source>
</evidence>
<dbReference type="AlphaFoldDB" id="A0A402D050"/>
<dbReference type="GO" id="GO:0005524">
    <property type="term" value="F:ATP binding"/>
    <property type="evidence" value="ECO:0007669"/>
    <property type="project" value="UniProtKB-UniRule"/>
</dbReference>
<comment type="similarity">
    <text evidence="1">Belongs to the helicase family. UvrD subfamily.</text>
</comment>
<protein>
    <recommendedName>
        <fullName evidence="9">DNA 3'-5' helicase</fullName>
        <ecNumber evidence="9">5.6.2.4</ecNumber>
    </recommendedName>
</protein>
<evidence type="ECO:0000256" key="10">
    <source>
        <dbReference type="ARBA" id="ARBA00048988"/>
    </source>
</evidence>